<evidence type="ECO:0000313" key="2">
    <source>
        <dbReference type="EMBL" id="QHT25058.1"/>
    </source>
</evidence>
<reference evidence="2" key="1">
    <citation type="journal article" date="2020" name="Nature">
        <title>Giant virus diversity and host interactions through global metagenomics.</title>
        <authorList>
            <person name="Schulz F."/>
            <person name="Roux S."/>
            <person name="Paez-Espino D."/>
            <person name="Jungbluth S."/>
            <person name="Walsh D.A."/>
            <person name="Denef V.J."/>
            <person name="McMahon K.D."/>
            <person name="Konstantinidis K.T."/>
            <person name="Eloe-Fadrosh E.A."/>
            <person name="Kyrpides N.C."/>
            <person name="Woyke T."/>
        </authorList>
    </citation>
    <scope>NUCLEOTIDE SEQUENCE</scope>
    <source>
        <strain evidence="2">GVMAG-M-3300023179-150</strain>
    </source>
</reference>
<keyword evidence="1" id="KW-0175">Coiled coil</keyword>
<protein>
    <submittedName>
        <fullName evidence="2">Uncharacterized protein</fullName>
    </submittedName>
</protein>
<name>A0A6C0E8C7_9ZZZZ</name>
<sequence>MLSREVSILLVLVMILLCLVSWTSVQKETFDASEPIKSLETIEQEIKIKRDSQNEQEKRLEIIEKMINDLESKMNNIKNNSNINPSQKKMVSKECSYDDPYCLMNNNHMQIKSVNHWAQKLS</sequence>
<feature type="coiled-coil region" evidence="1">
    <location>
        <begin position="39"/>
        <end position="80"/>
    </location>
</feature>
<evidence type="ECO:0000256" key="1">
    <source>
        <dbReference type="SAM" id="Coils"/>
    </source>
</evidence>
<dbReference type="EMBL" id="MN739754">
    <property type="protein sequence ID" value="QHT25058.1"/>
    <property type="molecule type" value="Genomic_DNA"/>
</dbReference>
<accession>A0A6C0E8C7</accession>
<organism evidence="2">
    <name type="scientific">viral metagenome</name>
    <dbReference type="NCBI Taxonomy" id="1070528"/>
    <lineage>
        <taxon>unclassified sequences</taxon>
        <taxon>metagenomes</taxon>
        <taxon>organismal metagenomes</taxon>
    </lineage>
</organism>
<dbReference type="AlphaFoldDB" id="A0A6C0E8C7"/>
<proteinExistence type="predicted"/>